<evidence type="ECO:0000313" key="3">
    <source>
        <dbReference type="Proteomes" id="UP000219068"/>
    </source>
</evidence>
<keyword evidence="1" id="KW-0732">Signal</keyword>
<proteinExistence type="predicted"/>
<dbReference type="Proteomes" id="UP000219068">
    <property type="component" value="Unassembled WGS sequence"/>
</dbReference>
<dbReference type="PROSITE" id="PS51257">
    <property type="entry name" value="PROKAR_LIPOPROTEIN"/>
    <property type="match status" value="1"/>
</dbReference>
<reference evidence="2 3" key="1">
    <citation type="submission" date="2017-08" db="EMBL/GenBank/DDBJ databases">
        <authorList>
            <person name="de Groot N.N."/>
        </authorList>
    </citation>
    <scope>NUCLEOTIDE SEQUENCE [LARGE SCALE GENOMIC DNA]</scope>
    <source>
        <strain evidence="2 3">USBA 78</strain>
    </source>
</reference>
<gene>
    <name evidence="2" type="ORF">SAMN05428964_101816</name>
</gene>
<evidence type="ECO:0000256" key="1">
    <source>
        <dbReference type="SAM" id="SignalP"/>
    </source>
</evidence>
<name>A0A285RHY8_9PROT</name>
<dbReference type="EMBL" id="OBMM01000001">
    <property type="protein sequence ID" value="SOB93700.1"/>
    <property type="molecule type" value="Genomic_DNA"/>
</dbReference>
<evidence type="ECO:0000313" key="2">
    <source>
        <dbReference type="EMBL" id="SOB93700.1"/>
    </source>
</evidence>
<organism evidence="2 3">
    <name type="scientific">Thalassospira xiamenensis</name>
    <dbReference type="NCBI Taxonomy" id="220697"/>
    <lineage>
        <taxon>Bacteria</taxon>
        <taxon>Pseudomonadati</taxon>
        <taxon>Pseudomonadota</taxon>
        <taxon>Alphaproteobacteria</taxon>
        <taxon>Rhodospirillales</taxon>
        <taxon>Thalassospiraceae</taxon>
        <taxon>Thalassospira</taxon>
    </lineage>
</organism>
<dbReference type="AlphaFoldDB" id="A0A285RHY8"/>
<dbReference type="RefSeq" id="WP_097050567.1">
    <property type="nucleotide sequence ID" value="NZ_OBMM01000001.1"/>
</dbReference>
<accession>A0A285RHY8</accession>
<feature type="signal peptide" evidence="1">
    <location>
        <begin position="1"/>
        <end position="22"/>
    </location>
</feature>
<protein>
    <recommendedName>
        <fullName evidence="4">Lipoprotein</fullName>
    </recommendedName>
</protein>
<evidence type="ECO:0008006" key="4">
    <source>
        <dbReference type="Google" id="ProtNLM"/>
    </source>
</evidence>
<sequence length="127" mass="14392">MLMLKNLIAGSLCVLLASCVTADPEQIGPYPSDFKETVANHIWQTFFDPYSIRDAKISYPKQGHLFFSQGWVVCTRMNAKNRMGGYVGLTTTAYLLNRGAVINSINNQDFCNSMNYFDWDVAKYKTK</sequence>
<feature type="chain" id="PRO_5012944897" description="Lipoprotein" evidence="1">
    <location>
        <begin position="23"/>
        <end position="127"/>
    </location>
</feature>